<evidence type="ECO:0000259" key="1">
    <source>
        <dbReference type="Pfam" id="PF00963"/>
    </source>
</evidence>
<dbReference type="Pfam" id="PF25778">
    <property type="entry name" value="DUF7948"/>
    <property type="match status" value="1"/>
</dbReference>
<dbReference type="PANTHER" id="PTHR35580:SF1">
    <property type="entry name" value="PHYTASE-LIKE DOMAIN-CONTAINING PROTEIN"/>
    <property type="match status" value="1"/>
</dbReference>
<accession>A0A6N8EDR5</accession>
<comment type="caution">
    <text evidence="3">The sequence shown here is derived from an EMBL/GenBank/DDBJ whole genome shotgun (WGS) entry which is preliminary data.</text>
</comment>
<dbReference type="GO" id="GO:0030246">
    <property type="term" value="F:carbohydrate binding"/>
    <property type="evidence" value="ECO:0007669"/>
    <property type="project" value="InterPro"/>
</dbReference>
<dbReference type="InterPro" id="IPR057708">
    <property type="entry name" value="DUF7948"/>
</dbReference>
<evidence type="ECO:0008006" key="5">
    <source>
        <dbReference type="Google" id="ProtNLM"/>
    </source>
</evidence>
<evidence type="ECO:0000313" key="4">
    <source>
        <dbReference type="Proteomes" id="UP000434044"/>
    </source>
</evidence>
<dbReference type="InterPro" id="IPR008965">
    <property type="entry name" value="CBM2/CBM3_carb-bd_dom_sf"/>
</dbReference>
<dbReference type="Pfam" id="PF06739">
    <property type="entry name" value="SBBP"/>
    <property type="match status" value="1"/>
</dbReference>
<dbReference type="NCBIfam" id="NF045639">
    <property type="entry name" value="GCX_COOH"/>
    <property type="match status" value="1"/>
</dbReference>
<evidence type="ECO:0000313" key="3">
    <source>
        <dbReference type="EMBL" id="MTW22392.1"/>
    </source>
</evidence>
<dbReference type="InterPro" id="IPR002102">
    <property type="entry name" value="Cohesin_dom"/>
</dbReference>
<evidence type="ECO:0000259" key="2">
    <source>
        <dbReference type="Pfam" id="PF25778"/>
    </source>
</evidence>
<dbReference type="Gene3D" id="2.60.40.680">
    <property type="match status" value="1"/>
</dbReference>
<dbReference type="InterPro" id="IPR010620">
    <property type="entry name" value="SBBP_repeat"/>
</dbReference>
<dbReference type="AlphaFoldDB" id="A0A6N8EDR5"/>
<proteinExistence type="predicted"/>
<dbReference type="InterPro" id="IPR052918">
    <property type="entry name" value="Motility_Chemotaxis_Reg"/>
</dbReference>
<name>A0A6N8EDR5_9GAMM</name>
<dbReference type="SUPFAM" id="SSF49384">
    <property type="entry name" value="Carbohydrate-binding domain"/>
    <property type="match status" value="1"/>
</dbReference>
<organism evidence="3 4">
    <name type="scientific">Allochromatium palmeri</name>
    <dbReference type="NCBI Taxonomy" id="231048"/>
    <lineage>
        <taxon>Bacteria</taxon>
        <taxon>Pseudomonadati</taxon>
        <taxon>Pseudomonadota</taxon>
        <taxon>Gammaproteobacteria</taxon>
        <taxon>Chromatiales</taxon>
        <taxon>Chromatiaceae</taxon>
        <taxon>Allochromatium</taxon>
    </lineage>
</organism>
<dbReference type="Proteomes" id="UP000434044">
    <property type="component" value="Unassembled WGS sequence"/>
</dbReference>
<reference evidence="3 4" key="1">
    <citation type="submission" date="2019-11" db="EMBL/GenBank/DDBJ databases">
        <title>Whole-genome sequence of the anaerobic purple sulfur bacterium Allochromatium palmeri DSM 15591.</title>
        <authorList>
            <person name="Kyndt J.A."/>
            <person name="Meyer T.E."/>
        </authorList>
    </citation>
    <scope>NUCLEOTIDE SEQUENCE [LARGE SCALE GENOMIC DNA]</scope>
    <source>
        <strain evidence="3 4">DSM 15591</strain>
    </source>
</reference>
<dbReference type="PANTHER" id="PTHR35580">
    <property type="entry name" value="CELL SURFACE GLYCOPROTEIN (S-LAYER PROTEIN)-LIKE PROTEIN"/>
    <property type="match status" value="1"/>
</dbReference>
<feature type="domain" description="DUF7948" evidence="2">
    <location>
        <begin position="90"/>
        <end position="293"/>
    </location>
</feature>
<gene>
    <name evidence="3" type="ORF">GJ668_15055</name>
</gene>
<keyword evidence="4" id="KW-1185">Reference proteome</keyword>
<dbReference type="InterPro" id="IPR055015">
    <property type="entry name" value="GCX_COOH"/>
</dbReference>
<protein>
    <recommendedName>
        <fullName evidence="5">Cohesin domain-containing protein</fullName>
    </recommendedName>
</protein>
<dbReference type="EMBL" id="WNKT01000039">
    <property type="protein sequence ID" value="MTW22392.1"/>
    <property type="molecule type" value="Genomic_DNA"/>
</dbReference>
<dbReference type="OrthoDB" id="5555650at2"/>
<dbReference type="Pfam" id="PF00963">
    <property type="entry name" value="Cohesin"/>
    <property type="match status" value="1"/>
</dbReference>
<dbReference type="GO" id="GO:0000272">
    <property type="term" value="P:polysaccharide catabolic process"/>
    <property type="evidence" value="ECO:0007669"/>
    <property type="project" value="InterPro"/>
</dbReference>
<feature type="domain" description="Cohesin" evidence="1">
    <location>
        <begin position="1059"/>
        <end position="1156"/>
    </location>
</feature>
<sequence length="1239" mass="132280">MPSFSPNRSTSSPEWRPVQAPSFAATAKPHSLFKTWPRNGWRLLLLILFLSSLGLHGLAPNAHASSASTSLDHTENASAPPRLTDFPLFFVPNRGQWDDSIAYLARIEGADVLFGAQEAIIHVHGTESSAPAVRLRPLAPDSGMNLTPGRALHTRMSYFVGNDPSRWRAGIQAHDSVRYQAIYPGIDLVFRGDGQRLVYDLELAPGADPSQVRLAVSGIKTLALDAAGNLVMTLPDGSELRQQVPHIYQEVAGERIRIDGGFSVLDTHSDDTHVFGFHIASYDTRLALVIDPTLSYSTFHGGSADDEVKAMAITASGKAVVVGSTLSTADTWGSTLTLFPDPQLGKREGLVYQVSADGSTIDYVVTIGGSLDDQVNALALWGTDVYLTGQTLSTDFPTALGADPALYRVLPGGQAAFIAKLSITTVSTTATPALTFATYFGGTGKDAGIAIGLDDPNGDAKPDNLYIGGDTTSTDLPTRTNLYPSFPGGTSLFILSLSPDGQDFRDLTYFGGSGNDNLKAMSVTDSGDIYLAGITSSSNFPTSECTYQAQKNSGTDGFVAKLAPDEELVFSTYLGGQKTDNLTGMVLDQSDNILLTGYTNSNDFPTHNALYPSLIGGYDAFVVKLDYSGRFVHFSTLIGGINDDFAYSIAVDQDNDNGLRYLYIGGETESNDFLIENPYQRDYTGNTDGFVVKMDPFGQRIAYSSFFGGLNDESVLALGVVPTTGKRAVYLAGNTSATDPALSLFPITTNAAQTTPGGKQDTFVALIKDTLYNSNMPRLALSSIADLYPEASVANINDKVVASIDLTLVNAAATGKDISAFSTVVHYDPEELRFDEVIWNTTRLPTAAIFKDVDAPELGELTLLLYQEASSPTAIGDGVRLATLKFEIRNIGDVAENPPRPSKGLRLTQSQATALNLSNQDVFIEGLPGDIMIIRPCNTLTGDCDCSGAVRFREIQEAAQELSTSSPATPRCMKINGTQVAMDITDMQRIINNYIYQVIESTCSVAMTQYTGMDASSAAWPSGLDIANLAAIATDASVNFGNPVSTDEGISTDLFLSSSGQEIAAVMVDLRYDPNDFSALAVTSGEVVRAAGKSLSFNIVEPGWMRILVYGLNDTAISDGVLGTLTVTPAVDLEQSSIFLEHTSTASSPDATPVSIQGDTLLAKFDDQPSTCPHESTLNLNSQTVNVSRDFRACDTIAAGSRFIITSTGQVVFEAGTRIYLQPGFQVQAGGRFTARINP</sequence>